<sequence>MTPERGPEGLRVGAITSFTTIDFPGKLAAVAFIQGCPWDCTYCQNPWLRPFKFDPQYEHESWESLIALLSRRKGLLDGVVFSGGEPLSDPALPAAIKAVKSQGFLVAVHTSGAYPAVLKEILPDIDWVGLDIKAPLTDPAAFRNIIRVGAGEEKTLDSLDILKASGVPFECRTTCHPAFLSEEQLLGIGVSLAAKGVKSYALQPFRVPPGFESESLYPNCPPDYPSPDLQARLRSLFPQFAVRR</sequence>
<comment type="caution">
    <text evidence="8">The sequence shown here is derived from an EMBL/GenBank/DDBJ whole genome shotgun (WGS) entry which is preliminary data.</text>
</comment>
<dbReference type="NCBIfam" id="TIGR02495">
    <property type="entry name" value="NrdG2"/>
    <property type="match status" value="1"/>
</dbReference>
<dbReference type="OrthoDB" id="9782387at2"/>
<evidence type="ECO:0000256" key="6">
    <source>
        <dbReference type="ARBA" id="ARBA00023014"/>
    </source>
</evidence>
<gene>
    <name evidence="8" type="ORF">MESMUL_11480</name>
</gene>
<dbReference type="CDD" id="cd01335">
    <property type="entry name" value="Radical_SAM"/>
    <property type="match status" value="1"/>
</dbReference>
<evidence type="ECO:0000313" key="8">
    <source>
        <dbReference type="EMBL" id="GBO93794.1"/>
    </source>
</evidence>
<reference evidence="8 9" key="1">
    <citation type="journal article" date="2018" name="Int. J. Syst. Evol. Microbiol.">
        <title>Mesosutterella multiformis gen. nov., sp. nov., a member of the family Sutterellaceae and Sutterella megalosphaeroides sp. nov., isolated from human faeces.</title>
        <authorList>
            <person name="Sakamoto M."/>
            <person name="Ikeyama N."/>
            <person name="Kunihiro T."/>
            <person name="Iino T."/>
            <person name="Yuki M."/>
            <person name="Ohkuma M."/>
        </authorList>
    </citation>
    <scope>NUCLEOTIDE SEQUENCE [LARGE SCALE GENOMIC DNA]</scope>
    <source>
        <strain evidence="8 9">4NBBH2</strain>
    </source>
</reference>
<dbReference type="InterPro" id="IPR007197">
    <property type="entry name" value="rSAM"/>
</dbReference>
<dbReference type="SFLD" id="SFLDS00029">
    <property type="entry name" value="Radical_SAM"/>
    <property type="match status" value="1"/>
</dbReference>
<keyword evidence="9" id="KW-1185">Reference proteome</keyword>
<dbReference type="PANTHER" id="PTHR30352:SF13">
    <property type="entry name" value="GLYCYL-RADICAL ENZYME ACTIVATING ENZYME YJJW-RELATED"/>
    <property type="match status" value="1"/>
</dbReference>
<dbReference type="PANTHER" id="PTHR30352">
    <property type="entry name" value="PYRUVATE FORMATE-LYASE-ACTIVATING ENZYME"/>
    <property type="match status" value="1"/>
</dbReference>
<dbReference type="RefSeq" id="WP_116270100.1">
    <property type="nucleotide sequence ID" value="NZ_BGZJ01000001.1"/>
</dbReference>
<dbReference type="InterPro" id="IPR013785">
    <property type="entry name" value="Aldolase_TIM"/>
</dbReference>
<accession>A0A388SGH5</accession>
<dbReference type="GO" id="GO:0051539">
    <property type="term" value="F:4 iron, 4 sulfur cluster binding"/>
    <property type="evidence" value="ECO:0007669"/>
    <property type="project" value="UniProtKB-KW"/>
</dbReference>
<name>A0A388SGH5_9BURK</name>
<keyword evidence="3" id="KW-0949">S-adenosyl-L-methionine</keyword>
<evidence type="ECO:0000256" key="2">
    <source>
        <dbReference type="ARBA" id="ARBA00022485"/>
    </source>
</evidence>
<dbReference type="Pfam" id="PF04055">
    <property type="entry name" value="Radical_SAM"/>
    <property type="match status" value="1"/>
</dbReference>
<dbReference type="InterPro" id="IPR058240">
    <property type="entry name" value="rSAM_sf"/>
</dbReference>
<dbReference type="PROSITE" id="PS51918">
    <property type="entry name" value="RADICAL_SAM"/>
    <property type="match status" value="1"/>
</dbReference>
<evidence type="ECO:0000256" key="5">
    <source>
        <dbReference type="ARBA" id="ARBA00023004"/>
    </source>
</evidence>
<evidence type="ECO:0000256" key="4">
    <source>
        <dbReference type="ARBA" id="ARBA00022723"/>
    </source>
</evidence>
<dbReference type="Gene3D" id="3.20.20.70">
    <property type="entry name" value="Aldolase class I"/>
    <property type="match status" value="1"/>
</dbReference>
<protein>
    <submittedName>
        <fullName evidence="8">Anaerobic ribonucleoside-triphosphate reductase activating protein</fullName>
    </submittedName>
</protein>
<proteinExistence type="predicted"/>
<feature type="domain" description="Radical SAM core" evidence="7">
    <location>
        <begin position="22"/>
        <end position="244"/>
    </location>
</feature>
<dbReference type="AlphaFoldDB" id="A0A388SGH5"/>
<keyword evidence="5" id="KW-0408">Iron</keyword>
<evidence type="ECO:0000256" key="3">
    <source>
        <dbReference type="ARBA" id="ARBA00022691"/>
    </source>
</evidence>
<keyword evidence="6" id="KW-0411">Iron-sulfur</keyword>
<evidence type="ECO:0000259" key="7">
    <source>
        <dbReference type="PROSITE" id="PS51918"/>
    </source>
</evidence>
<keyword evidence="2" id="KW-0004">4Fe-4S</keyword>
<dbReference type="EMBL" id="BGZJ01000001">
    <property type="protein sequence ID" value="GBO93794.1"/>
    <property type="molecule type" value="Genomic_DNA"/>
</dbReference>
<dbReference type="SFLD" id="SFLDG01094">
    <property type="entry name" value="Uncharacterised_Radical_SAM_Su"/>
    <property type="match status" value="1"/>
</dbReference>
<dbReference type="SUPFAM" id="SSF102114">
    <property type="entry name" value="Radical SAM enzymes"/>
    <property type="match status" value="1"/>
</dbReference>
<dbReference type="InterPro" id="IPR034457">
    <property type="entry name" value="Organic_radical-activating"/>
</dbReference>
<accession>A0A401LGZ2</accession>
<comment type="cofactor">
    <cofactor evidence="1">
        <name>[4Fe-4S] cluster</name>
        <dbReference type="ChEBI" id="CHEBI:49883"/>
    </cofactor>
</comment>
<evidence type="ECO:0000313" key="9">
    <source>
        <dbReference type="Proteomes" id="UP000266091"/>
    </source>
</evidence>
<dbReference type="GO" id="GO:0046872">
    <property type="term" value="F:metal ion binding"/>
    <property type="evidence" value="ECO:0007669"/>
    <property type="project" value="UniProtKB-KW"/>
</dbReference>
<dbReference type="InterPro" id="IPR012840">
    <property type="entry name" value="NrdG2"/>
</dbReference>
<dbReference type="Proteomes" id="UP000266091">
    <property type="component" value="Unassembled WGS sequence"/>
</dbReference>
<keyword evidence="4" id="KW-0479">Metal-binding</keyword>
<evidence type="ECO:0000256" key="1">
    <source>
        <dbReference type="ARBA" id="ARBA00001966"/>
    </source>
</evidence>
<dbReference type="GO" id="GO:0003824">
    <property type="term" value="F:catalytic activity"/>
    <property type="evidence" value="ECO:0007669"/>
    <property type="project" value="InterPro"/>
</dbReference>
<organism evidence="8 9">
    <name type="scientific">Mesosutterella multiformis</name>
    <dbReference type="NCBI Taxonomy" id="2259133"/>
    <lineage>
        <taxon>Bacteria</taxon>
        <taxon>Pseudomonadati</taxon>
        <taxon>Pseudomonadota</taxon>
        <taxon>Betaproteobacteria</taxon>
        <taxon>Burkholderiales</taxon>
        <taxon>Sutterellaceae</taxon>
        <taxon>Mesosutterella</taxon>
    </lineage>
</organism>